<gene>
    <name evidence="3" type="ORF">PQR62_17935</name>
</gene>
<dbReference type="Pfam" id="PF16220">
    <property type="entry name" value="DUF4880"/>
    <property type="match status" value="1"/>
</dbReference>
<protein>
    <submittedName>
        <fullName evidence="3">FecR domain-containing protein</fullName>
    </submittedName>
</protein>
<dbReference type="Proteomes" id="UP001629246">
    <property type="component" value="Unassembled WGS sequence"/>
</dbReference>
<proteinExistence type="predicted"/>
<keyword evidence="4" id="KW-1185">Reference proteome</keyword>
<dbReference type="InterPro" id="IPR012373">
    <property type="entry name" value="Ferrdict_sens_TM"/>
</dbReference>
<dbReference type="Gene3D" id="2.60.120.1440">
    <property type="match status" value="1"/>
</dbReference>
<evidence type="ECO:0000259" key="2">
    <source>
        <dbReference type="Pfam" id="PF16220"/>
    </source>
</evidence>
<dbReference type="RefSeq" id="WP_408159354.1">
    <property type="nucleotide sequence ID" value="NZ_JAQQFM010000007.1"/>
</dbReference>
<accession>A0ABW9AFH4</accession>
<feature type="domain" description="FecR protein" evidence="1">
    <location>
        <begin position="147"/>
        <end position="245"/>
    </location>
</feature>
<evidence type="ECO:0000313" key="3">
    <source>
        <dbReference type="EMBL" id="MFL9926162.1"/>
    </source>
</evidence>
<comment type="caution">
    <text evidence="3">The sequence shown here is derived from an EMBL/GenBank/DDBJ whole genome shotgun (WGS) entry which is preliminary data.</text>
</comment>
<dbReference type="PANTHER" id="PTHR30273">
    <property type="entry name" value="PERIPLASMIC SIGNAL SENSOR AND SIGMA FACTOR ACTIVATOR FECR-RELATED"/>
    <property type="match status" value="1"/>
</dbReference>
<dbReference type="InterPro" id="IPR032623">
    <property type="entry name" value="FecR_N"/>
</dbReference>
<dbReference type="PIRSF" id="PIRSF018266">
    <property type="entry name" value="FecR"/>
    <property type="match status" value="1"/>
</dbReference>
<reference evidence="3 4" key="1">
    <citation type="journal article" date="2024" name="Chem. Sci.">
        <title>Discovery of megapolipeptins by genome mining of a Burkholderiales bacteria collection.</title>
        <authorList>
            <person name="Paulo B.S."/>
            <person name="Recchia M.J.J."/>
            <person name="Lee S."/>
            <person name="Fergusson C.H."/>
            <person name="Romanowski S.B."/>
            <person name="Hernandez A."/>
            <person name="Krull N."/>
            <person name="Liu D.Y."/>
            <person name="Cavanagh H."/>
            <person name="Bos A."/>
            <person name="Gray C.A."/>
            <person name="Murphy B.T."/>
            <person name="Linington R.G."/>
            <person name="Eustaquio A.S."/>
        </authorList>
    </citation>
    <scope>NUCLEOTIDE SEQUENCE [LARGE SCALE GENOMIC DNA]</scope>
    <source>
        <strain evidence="3 4">RL21-008-BIB-A</strain>
    </source>
</reference>
<dbReference type="InterPro" id="IPR006860">
    <property type="entry name" value="FecR"/>
</dbReference>
<dbReference type="Pfam" id="PF04773">
    <property type="entry name" value="FecR"/>
    <property type="match status" value="1"/>
</dbReference>
<dbReference type="PANTHER" id="PTHR30273:SF2">
    <property type="entry name" value="PROTEIN FECR"/>
    <property type="match status" value="1"/>
</dbReference>
<sequence length="362" mass="39167">MSNSLPPRKAASTTAVSKLRMISPAGSAAAVASVPISIAPSYEILQQAAEWFALLRSEDATDADQRRWQVWLEAAAVHRDAWKRVEAVNAQFNLLPTAMTPDMLSRKGQQRRKLAGTLALLAMSAGLGGGLLGSRNGRNYLASFNADYRTGVGETSKQQLTDGSTLWLNTSSAADVDYNGKLRRIVLRSGEILVRSAHDIQQPARPLVVDTVAGRLRALGTHFMVRPQDGAQGGTLLAVFEGAVQIEPADGGPARIIKAGSQAHFGADWIGEASPCDESIAAWSRNLLMPDGMRLDQFLAELGRYRRGYLACAPEVAGLKLVGVYPTNDTERVLNVLEASLPVRVRRIFPWWVTVEARPATN</sequence>
<name>A0ABW9AFH4_9BURK</name>
<organism evidence="3 4">
    <name type="scientific">Herbaspirillum lusitanum</name>
    <dbReference type="NCBI Taxonomy" id="213312"/>
    <lineage>
        <taxon>Bacteria</taxon>
        <taxon>Pseudomonadati</taxon>
        <taxon>Pseudomonadota</taxon>
        <taxon>Betaproteobacteria</taxon>
        <taxon>Burkholderiales</taxon>
        <taxon>Oxalobacteraceae</taxon>
        <taxon>Herbaspirillum</taxon>
    </lineage>
</organism>
<feature type="domain" description="FecR N-terminal" evidence="2">
    <location>
        <begin position="46"/>
        <end position="88"/>
    </location>
</feature>
<dbReference type="EMBL" id="JAQQFM010000007">
    <property type="protein sequence ID" value="MFL9926162.1"/>
    <property type="molecule type" value="Genomic_DNA"/>
</dbReference>
<evidence type="ECO:0000259" key="1">
    <source>
        <dbReference type="Pfam" id="PF04773"/>
    </source>
</evidence>
<evidence type="ECO:0000313" key="4">
    <source>
        <dbReference type="Proteomes" id="UP001629246"/>
    </source>
</evidence>